<gene>
    <name evidence="2" type="ORF">CIB87_09850</name>
</gene>
<name>A0AA86HZV4_PRIMG</name>
<dbReference type="Proteomes" id="UP000253834">
    <property type="component" value="Chromosome"/>
</dbReference>
<feature type="domain" description="DUF4240" evidence="1">
    <location>
        <begin position="16"/>
        <end position="123"/>
    </location>
</feature>
<dbReference type="AlphaFoldDB" id="A0AA86HZV4"/>
<dbReference type="Pfam" id="PF14024">
    <property type="entry name" value="DUF4240"/>
    <property type="match status" value="1"/>
</dbReference>
<dbReference type="EMBL" id="CP022674">
    <property type="protein sequence ID" value="AXI29300.1"/>
    <property type="molecule type" value="Genomic_DNA"/>
</dbReference>
<dbReference type="InterPro" id="IPR025334">
    <property type="entry name" value="DUF4240"/>
</dbReference>
<sequence length="152" mass="17588">MWSDSSVEKTSSSLFDWNKNSEEEIIEPAVKKLATLTIWKIKHFEETLTCKLFLLDTLEHAKEIGKHSFSEQSQKFSPDLFLYARCAAVAYGQKVFEDVLSDPQKMIKDTEFESILSVAPKAYYLKKGTEFDYISGYSYETFSNKYGWSKET</sequence>
<evidence type="ECO:0000313" key="2">
    <source>
        <dbReference type="EMBL" id="AXI29300.1"/>
    </source>
</evidence>
<accession>A0AA86HZV4</accession>
<protein>
    <recommendedName>
        <fullName evidence="1">DUF4240 domain-containing protein</fullName>
    </recommendedName>
</protein>
<evidence type="ECO:0000259" key="1">
    <source>
        <dbReference type="Pfam" id="PF14024"/>
    </source>
</evidence>
<evidence type="ECO:0000313" key="3">
    <source>
        <dbReference type="Proteomes" id="UP000253834"/>
    </source>
</evidence>
<proteinExistence type="predicted"/>
<reference evidence="2 3" key="1">
    <citation type="submission" date="2017-07" db="EMBL/GenBank/DDBJ databases">
        <title>Isolation and development of strain Bacillus megaterium SR7 for enhanced growth and metabolite production under supercritical carbon dioxide.</title>
        <authorList>
            <person name="Freedman A.J.E."/>
            <person name="Peet K.C."/>
            <person name="Boock J.T."/>
            <person name="Penn K."/>
            <person name="Prather K.L.J."/>
            <person name="Thompson J.R."/>
        </authorList>
    </citation>
    <scope>NUCLEOTIDE SEQUENCE [LARGE SCALE GENOMIC DNA]</scope>
    <source>
        <strain evidence="2 3">SR7</strain>
    </source>
</reference>
<organism evidence="2 3">
    <name type="scientific">Priestia megaterium</name>
    <name type="common">Bacillus megaterium</name>
    <dbReference type="NCBI Taxonomy" id="1404"/>
    <lineage>
        <taxon>Bacteria</taxon>
        <taxon>Bacillati</taxon>
        <taxon>Bacillota</taxon>
        <taxon>Bacilli</taxon>
        <taxon>Bacillales</taxon>
        <taxon>Bacillaceae</taxon>
        <taxon>Priestia</taxon>
    </lineage>
</organism>